<feature type="compositionally biased region" description="Polar residues" evidence="1">
    <location>
        <begin position="21"/>
        <end position="30"/>
    </location>
</feature>
<dbReference type="PANTHER" id="PTHR14566">
    <property type="entry name" value="CELL CYCLE REGULATOR OF NON-HOMOLOGOUS END JOINING"/>
    <property type="match status" value="1"/>
</dbReference>
<reference evidence="2" key="1">
    <citation type="submission" date="2021-01" db="EMBL/GenBank/DDBJ databases">
        <authorList>
            <person name="Zahm M."/>
            <person name="Roques C."/>
            <person name="Cabau C."/>
            <person name="Klopp C."/>
            <person name="Donnadieu C."/>
            <person name="Jouanno E."/>
            <person name="Lampietro C."/>
            <person name="Louis A."/>
            <person name="Herpin A."/>
            <person name="Echchiki A."/>
            <person name="Berthelot C."/>
            <person name="Parey E."/>
            <person name="Roest-Crollius H."/>
            <person name="Braasch I."/>
            <person name="Postlethwait J."/>
            <person name="Bobe J."/>
            <person name="Montfort J."/>
            <person name="Bouchez O."/>
            <person name="Begum T."/>
            <person name="Mejri S."/>
            <person name="Adams A."/>
            <person name="Chen W.-J."/>
            <person name="Guiguen Y."/>
        </authorList>
    </citation>
    <scope>NUCLEOTIDE SEQUENCE</scope>
    <source>
        <tissue evidence="2">Blood</tissue>
    </source>
</reference>
<dbReference type="PANTHER" id="PTHR14566:SF0">
    <property type="entry name" value="CELL CYCLE REGULATOR OF NON-HOMOLOGOUS END JOINING"/>
    <property type="match status" value="1"/>
</dbReference>
<feature type="compositionally biased region" description="Basic and acidic residues" evidence="1">
    <location>
        <begin position="86"/>
        <end position="109"/>
    </location>
</feature>
<evidence type="ECO:0000313" key="2">
    <source>
        <dbReference type="EMBL" id="KAI1883354.1"/>
    </source>
</evidence>
<sequence length="173" mass="19480">MDDKHRALPPWMLGGGDVKQSELSKSLQSRKTTKKTRVERQTLYFMNEAELVEAAIRLLSEGNGSGTRALQAETGKEMGEYVVGKRMREADRSHTEEESPDCELRDRMYVSETDPEDMAEKETLPYAPDAAQEPTARDQTTPSETADPDHARTAQGASDDEALRLVREIFFTR</sequence>
<dbReference type="GO" id="GO:2001033">
    <property type="term" value="P:negative regulation of double-strand break repair via nonhomologous end joining"/>
    <property type="evidence" value="ECO:0007669"/>
    <property type="project" value="InterPro"/>
</dbReference>
<dbReference type="GO" id="GO:0006303">
    <property type="term" value="P:double-strand break repair via nonhomologous end joining"/>
    <property type="evidence" value="ECO:0007669"/>
    <property type="project" value="TreeGrafter"/>
</dbReference>
<comment type="caution">
    <text evidence="2">The sequence shown here is derived from an EMBL/GenBank/DDBJ whole genome shotgun (WGS) entry which is preliminary data.</text>
</comment>
<dbReference type="GO" id="GO:0005634">
    <property type="term" value="C:nucleus"/>
    <property type="evidence" value="ECO:0007669"/>
    <property type="project" value="TreeGrafter"/>
</dbReference>
<gene>
    <name evidence="2" type="ORF">AGOR_G00230560</name>
</gene>
<dbReference type="GO" id="GO:0005737">
    <property type="term" value="C:cytoplasm"/>
    <property type="evidence" value="ECO:0007669"/>
    <property type="project" value="TreeGrafter"/>
</dbReference>
<proteinExistence type="predicted"/>
<evidence type="ECO:0000256" key="1">
    <source>
        <dbReference type="SAM" id="MobiDB-lite"/>
    </source>
</evidence>
<organism evidence="2 3">
    <name type="scientific">Albula goreensis</name>
    <dbReference type="NCBI Taxonomy" id="1534307"/>
    <lineage>
        <taxon>Eukaryota</taxon>
        <taxon>Metazoa</taxon>
        <taxon>Chordata</taxon>
        <taxon>Craniata</taxon>
        <taxon>Vertebrata</taxon>
        <taxon>Euteleostomi</taxon>
        <taxon>Actinopterygii</taxon>
        <taxon>Neopterygii</taxon>
        <taxon>Teleostei</taxon>
        <taxon>Albuliformes</taxon>
        <taxon>Albulidae</taxon>
        <taxon>Albula</taxon>
    </lineage>
</organism>
<dbReference type="AlphaFoldDB" id="A0A8T3CJU5"/>
<keyword evidence="3" id="KW-1185">Reference proteome</keyword>
<dbReference type="OrthoDB" id="8936475at2759"/>
<dbReference type="InterPro" id="IPR028278">
    <property type="entry name" value="MRI"/>
</dbReference>
<name>A0A8T3CJU5_9TELE</name>
<evidence type="ECO:0000313" key="3">
    <source>
        <dbReference type="Proteomes" id="UP000829720"/>
    </source>
</evidence>
<accession>A0A8T3CJU5</accession>
<dbReference type="Proteomes" id="UP000829720">
    <property type="component" value="Unassembled WGS sequence"/>
</dbReference>
<feature type="region of interest" description="Disordered" evidence="1">
    <location>
        <begin position="1"/>
        <end position="36"/>
    </location>
</feature>
<dbReference type="EMBL" id="JAERUA010000023">
    <property type="protein sequence ID" value="KAI1883354.1"/>
    <property type="molecule type" value="Genomic_DNA"/>
</dbReference>
<protein>
    <submittedName>
        <fullName evidence="2">Uncharacterized protein</fullName>
    </submittedName>
</protein>
<feature type="region of interest" description="Disordered" evidence="1">
    <location>
        <begin position="86"/>
        <end position="162"/>
    </location>
</feature>